<dbReference type="InterPro" id="IPR011701">
    <property type="entry name" value="MFS"/>
</dbReference>
<dbReference type="Proteomes" id="UP000677265">
    <property type="component" value="Unassembled WGS sequence"/>
</dbReference>
<evidence type="ECO:0000259" key="8">
    <source>
        <dbReference type="PROSITE" id="PS50850"/>
    </source>
</evidence>
<evidence type="ECO:0000256" key="5">
    <source>
        <dbReference type="ARBA" id="ARBA00023136"/>
    </source>
</evidence>
<feature type="transmembrane region" description="Helical" evidence="7">
    <location>
        <begin position="110"/>
        <end position="128"/>
    </location>
</feature>
<dbReference type="InterPro" id="IPR020846">
    <property type="entry name" value="MFS_dom"/>
</dbReference>
<feature type="transmembrane region" description="Helical" evidence="7">
    <location>
        <begin position="225"/>
        <end position="245"/>
    </location>
</feature>
<dbReference type="InterPro" id="IPR036259">
    <property type="entry name" value="MFS_trans_sf"/>
</dbReference>
<evidence type="ECO:0000256" key="7">
    <source>
        <dbReference type="SAM" id="Phobius"/>
    </source>
</evidence>
<dbReference type="PROSITE" id="PS50850">
    <property type="entry name" value="MFS"/>
    <property type="match status" value="1"/>
</dbReference>
<comment type="caution">
    <text evidence="9">The sequence shown here is derived from an EMBL/GenBank/DDBJ whole genome shotgun (WGS) entry which is preliminary data.</text>
</comment>
<keyword evidence="3 7" id="KW-0812">Transmembrane</keyword>
<feature type="transmembrane region" description="Helical" evidence="7">
    <location>
        <begin position="489"/>
        <end position="508"/>
    </location>
</feature>
<evidence type="ECO:0000313" key="10">
    <source>
        <dbReference type="EMBL" id="MCH6267286.1"/>
    </source>
</evidence>
<keyword evidence="4 7" id="KW-1133">Transmembrane helix</keyword>
<dbReference type="EMBL" id="JAGYPE010000004">
    <property type="protein sequence ID" value="MBS4184052.1"/>
    <property type="molecule type" value="Genomic_DNA"/>
</dbReference>
<accession>A0A942T2C6</accession>
<gene>
    <name evidence="10" type="ORF">KHB02_017340</name>
    <name evidence="9" type="ORF">KHB02_21910</name>
</gene>
<keyword evidence="5 7" id="KW-0472">Membrane</keyword>
<feature type="transmembrane region" description="Helical" evidence="7">
    <location>
        <begin position="265"/>
        <end position="290"/>
    </location>
</feature>
<feature type="domain" description="Major facilitator superfamily (MFS) profile" evidence="8">
    <location>
        <begin position="12"/>
        <end position="513"/>
    </location>
</feature>
<dbReference type="Pfam" id="PF07690">
    <property type="entry name" value="MFS_1"/>
    <property type="match status" value="1"/>
</dbReference>
<evidence type="ECO:0000256" key="6">
    <source>
        <dbReference type="SAM" id="MobiDB-lite"/>
    </source>
</evidence>
<evidence type="ECO:0000313" key="9">
    <source>
        <dbReference type="EMBL" id="MBS4184052.1"/>
    </source>
</evidence>
<proteinExistence type="predicted"/>
<evidence type="ECO:0000256" key="4">
    <source>
        <dbReference type="ARBA" id="ARBA00022989"/>
    </source>
</evidence>
<dbReference type="PANTHER" id="PTHR42718:SF9">
    <property type="entry name" value="MAJOR FACILITATOR SUPERFAMILY MULTIDRUG TRANSPORTER MFSC"/>
    <property type="match status" value="1"/>
</dbReference>
<feature type="transmembrane region" description="Helical" evidence="7">
    <location>
        <begin position="140"/>
        <end position="160"/>
    </location>
</feature>
<dbReference type="Gene3D" id="1.20.1250.20">
    <property type="entry name" value="MFS general substrate transporter like domains"/>
    <property type="match status" value="2"/>
</dbReference>
<comment type="subcellular location">
    <subcellularLocation>
        <location evidence="1">Cell membrane</location>
        <topology evidence="1">Multi-pass membrane protein</topology>
    </subcellularLocation>
</comment>
<evidence type="ECO:0000256" key="3">
    <source>
        <dbReference type="ARBA" id="ARBA00022692"/>
    </source>
</evidence>
<dbReference type="RefSeq" id="WP_213143967.1">
    <property type="nucleotide sequence ID" value="NZ_JAGYPE020000033.1"/>
</dbReference>
<dbReference type="CDD" id="cd17325">
    <property type="entry name" value="MFS_MdtG_SLC18_like"/>
    <property type="match status" value="1"/>
</dbReference>
<evidence type="ECO:0000256" key="2">
    <source>
        <dbReference type="ARBA" id="ARBA00022448"/>
    </source>
</evidence>
<keyword evidence="11" id="KW-1185">Reference proteome</keyword>
<feature type="transmembrane region" description="Helical" evidence="7">
    <location>
        <begin position="199"/>
        <end position="219"/>
    </location>
</feature>
<feature type="transmembrane region" description="Helical" evidence="7">
    <location>
        <begin position="166"/>
        <end position="187"/>
    </location>
</feature>
<feature type="transmembrane region" description="Helical" evidence="7">
    <location>
        <begin position="78"/>
        <end position="104"/>
    </location>
</feature>
<feature type="transmembrane region" description="Helical" evidence="7">
    <location>
        <begin position="403"/>
        <end position="423"/>
    </location>
</feature>
<name>A0A942T2C6_9BACI</name>
<dbReference type="GO" id="GO:0022857">
    <property type="term" value="F:transmembrane transporter activity"/>
    <property type="evidence" value="ECO:0007669"/>
    <property type="project" value="InterPro"/>
</dbReference>
<sequence>MENTVTRKQWIQFVALVFGAFICIEAMVFQAPAVPIIAQHFKVPPFLAGLIILSFYITSTAFYPLAGRVADRIGRKRVILFGMIIFTISEFAAALSPTFSFLLAARVVQGFSVSCILPVALAYIGVLFPPEKRGTASGIFSAFQALASTTGAVIAGYLISIYGWPIVYWVSGGLTAIGFFVILALVPESKGEGSKSVDIIGTILIIIATGCLLTVSTLVRNYGAASAITLGTLAVGILSAILIWVTQNRKANPLIEVSLLKSRLFTVVVVANLVIVAAYQLFIYAMNFFLTTRPGGNVAETGWFYTAIYSSAFLGNLIYGKLSDKFNGKKLLISILLLPVLTLFVYAFSVNTGTAFNFIFILTFIFGFGMGANTPLIIKYALGEMAAEKYAAGSSLFQFIRDFGAPFGQVTGIVIFTTLTTSFTQTALLNQAEQAGVKASLMTAVEQAGSTGGSQIDEGLTNELQSLGIKFEDLLTAAKTEGFSDALQILAFITIGFFVLSILISLFIPNKKASPHSINRNKAGTPPKIDDNLETEAL</sequence>
<dbReference type="PANTHER" id="PTHR42718">
    <property type="entry name" value="MAJOR FACILITATOR SUPERFAMILY MULTIDRUG TRANSPORTER MFSC"/>
    <property type="match status" value="1"/>
</dbReference>
<dbReference type="PROSITE" id="PS00216">
    <property type="entry name" value="SUGAR_TRANSPORT_1"/>
    <property type="match status" value="1"/>
</dbReference>
<protein>
    <submittedName>
        <fullName evidence="9">MFS transporter</fullName>
    </submittedName>
</protein>
<feature type="transmembrane region" description="Helical" evidence="7">
    <location>
        <begin position="46"/>
        <end position="66"/>
    </location>
</feature>
<dbReference type="InterPro" id="IPR005829">
    <property type="entry name" value="Sugar_transporter_CS"/>
</dbReference>
<reference evidence="9" key="1">
    <citation type="submission" date="2021-05" db="EMBL/GenBank/DDBJ databases">
        <title>Novel Bacillus species.</title>
        <authorList>
            <person name="Liu G."/>
        </authorList>
    </citation>
    <scope>NUCLEOTIDE SEQUENCE</scope>
    <source>
        <strain evidence="9 11">FJAT-50051</strain>
    </source>
</reference>
<dbReference type="EMBL" id="JAGYPE020000033">
    <property type="protein sequence ID" value="MCH6267286.1"/>
    <property type="molecule type" value="Genomic_DNA"/>
</dbReference>
<feature type="transmembrane region" description="Helical" evidence="7">
    <location>
        <begin position="302"/>
        <end position="319"/>
    </location>
</feature>
<dbReference type="GO" id="GO:0005886">
    <property type="term" value="C:plasma membrane"/>
    <property type="evidence" value="ECO:0007669"/>
    <property type="project" value="UniProtKB-SubCell"/>
</dbReference>
<evidence type="ECO:0000313" key="11">
    <source>
        <dbReference type="Proteomes" id="UP000677265"/>
    </source>
</evidence>
<organism evidence="9">
    <name type="scientific">Neobacillus citreus</name>
    <dbReference type="NCBI Taxonomy" id="2833578"/>
    <lineage>
        <taxon>Bacteria</taxon>
        <taxon>Bacillati</taxon>
        <taxon>Bacillota</taxon>
        <taxon>Bacilli</taxon>
        <taxon>Bacillales</taxon>
        <taxon>Bacillaceae</taxon>
        <taxon>Neobacillus</taxon>
    </lineage>
</organism>
<feature type="transmembrane region" description="Helical" evidence="7">
    <location>
        <begin position="12"/>
        <end position="34"/>
    </location>
</feature>
<feature type="region of interest" description="Disordered" evidence="6">
    <location>
        <begin position="516"/>
        <end position="538"/>
    </location>
</feature>
<evidence type="ECO:0000256" key="1">
    <source>
        <dbReference type="ARBA" id="ARBA00004651"/>
    </source>
</evidence>
<feature type="transmembrane region" description="Helical" evidence="7">
    <location>
        <begin position="331"/>
        <end position="349"/>
    </location>
</feature>
<feature type="transmembrane region" description="Helical" evidence="7">
    <location>
        <begin position="355"/>
        <end position="382"/>
    </location>
</feature>
<keyword evidence="2" id="KW-0813">Transport</keyword>
<dbReference type="SUPFAM" id="SSF103473">
    <property type="entry name" value="MFS general substrate transporter"/>
    <property type="match status" value="1"/>
</dbReference>
<dbReference type="AlphaFoldDB" id="A0A942T2C6"/>